<feature type="non-terminal residue" evidence="6">
    <location>
        <position position="1"/>
    </location>
</feature>
<protein>
    <recommendedName>
        <fullName evidence="5">Core Histone H2A/H2B/H3 domain-containing protein</fullName>
    </recommendedName>
</protein>
<dbReference type="RefSeq" id="XP_046004240.1">
    <property type="nucleotide sequence ID" value="XM_046151001.1"/>
</dbReference>
<organism evidence="6 7">
    <name type="scientific">Microdochium trichocladiopsis</name>
    <dbReference type="NCBI Taxonomy" id="1682393"/>
    <lineage>
        <taxon>Eukaryota</taxon>
        <taxon>Fungi</taxon>
        <taxon>Dikarya</taxon>
        <taxon>Ascomycota</taxon>
        <taxon>Pezizomycotina</taxon>
        <taxon>Sordariomycetes</taxon>
        <taxon>Xylariomycetidae</taxon>
        <taxon>Xylariales</taxon>
        <taxon>Microdochiaceae</taxon>
        <taxon>Microdochium</taxon>
    </lineage>
</organism>
<dbReference type="AlphaFoldDB" id="A0A9P8XT67"/>
<dbReference type="PRINTS" id="PR00622">
    <property type="entry name" value="HISTONEH3"/>
</dbReference>
<dbReference type="Proteomes" id="UP000756346">
    <property type="component" value="Unassembled WGS sequence"/>
</dbReference>
<evidence type="ECO:0000313" key="7">
    <source>
        <dbReference type="Proteomes" id="UP000756346"/>
    </source>
</evidence>
<name>A0A9P8XT67_9PEZI</name>
<feature type="domain" description="Core Histone H2A/H2B/H3" evidence="5">
    <location>
        <begin position="1"/>
        <end position="51"/>
    </location>
</feature>
<reference evidence="6" key="1">
    <citation type="journal article" date="2021" name="Nat. Commun.">
        <title>Genetic determinants of endophytism in the Arabidopsis root mycobiome.</title>
        <authorList>
            <person name="Mesny F."/>
            <person name="Miyauchi S."/>
            <person name="Thiergart T."/>
            <person name="Pickel B."/>
            <person name="Atanasova L."/>
            <person name="Karlsson M."/>
            <person name="Huettel B."/>
            <person name="Barry K.W."/>
            <person name="Haridas S."/>
            <person name="Chen C."/>
            <person name="Bauer D."/>
            <person name="Andreopoulos W."/>
            <person name="Pangilinan J."/>
            <person name="LaButti K."/>
            <person name="Riley R."/>
            <person name="Lipzen A."/>
            <person name="Clum A."/>
            <person name="Drula E."/>
            <person name="Henrissat B."/>
            <person name="Kohler A."/>
            <person name="Grigoriev I.V."/>
            <person name="Martin F.M."/>
            <person name="Hacquard S."/>
        </authorList>
    </citation>
    <scope>NUCLEOTIDE SEQUENCE</scope>
    <source>
        <strain evidence="6">MPI-CAGE-CH-0230</strain>
    </source>
</reference>
<evidence type="ECO:0000256" key="4">
    <source>
        <dbReference type="ARBA" id="ARBA00023269"/>
    </source>
</evidence>
<evidence type="ECO:0000256" key="2">
    <source>
        <dbReference type="ARBA" id="ARBA00010343"/>
    </source>
</evidence>
<dbReference type="InterPro" id="IPR000164">
    <property type="entry name" value="Histone_H3/CENP-A"/>
</dbReference>
<comment type="caution">
    <text evidence="6">The sequence shown here is derived from an EMBL/GenBank/DDBJ whole genome shotgun (WGS) entry which is preliminary data.</text>
</comment>
<comment type="subcellular location">
    <subcellularLocation>
        <location evidence="1">Chromosome</location>
    </subcellularLocation>
</comment>
<evidence type="ECO:0000313" key="6">
    <source>
        <dbReference type="EMBL" id="KAH7010755.1"/>
    </source>
</evidence>
<evidence type="ECO:0000256" key="3">
    <source>
        <dbReference type="ARBA" id="ARBA00022454"/>
    </source>
</evidence>
<comment type="similarity">
    <text evidence="2">Belongs to the histone H3 family.</text>
</comment>
<dbReference type="SUPFAM" id="SSF47113">
    <property type="entry name" value="Histone-fold"/>
    <property type="match status" value="1"/>
</dbReference>
<dbReference type="InterPro" id="IPR007125">
    <property type="entry name" value="H2A/H2B/H3"/>
</dbReference>
<evidence type="ECO:0000259" key="5">
    <source>
        <dbReference type="Pfam" id="PF00125"/>
    </source>
</evidence>
<keyword evidence="3" id="KW-0158">Chromosome</keyword>
<sequence length="61" mass="6669">VREITASFRNGMRFQSAAIGTFQESTESFLIALFVDTNLCAIHARSATIQSACASTIPIRF</sequence>
<evidence type="ECO:0000256" key="1">
    <source>
        <dbReference type="ARBA" id="ARBA00004286"/>
    </source>
</evidence>
<keyword evidence="7" id="KW-1185">Reference proteome</keyword>
<keyword evidence="4" id="KW-0544">Nucleosome core</keyword>
<gene>
    <name evidence="6" type="ORF">B0I36DRAFT_257182</name>
</gene>
<dbReference type="GeneID" id="70180547"/>
<dbReference type="InterPro" id="IPR009072">
    <property type="entry name" value="Histone-fold"/>
</dbReference>
<dbReference type="GO" id="GO:0000786">
    <property type="term" value="C:nucleosome"/>
    <property type="evidence" value="ECO:0007669"/>
    <property type="project" value="UniProtKB-KW"/>
</dbReference>
<dbReference type="GO" id="GO:0030527">
    <property type="term" value="F:structural constituent of chromatin"/>
    <property type="evidence" value="ECO:0007669"/>
    <property type="project" value="InterPro"/>
</dbReference>
<dbReference type="Pfam" id="PF00125">
    <property type="entry name" value="Histone"/>
    <property type="match status" value="1"/>
</dbReference>
<dbReference type="OrthoDB" id="842664at2759"/>
<dbReference type="PANTHER" id="PTHR11426">
    <property type="entry name" value="HISTONE H3"/>
    <property type="match status" value="1"/>
</dbReference>
<dbReference type="EMBL" id="JAGTJQ010000016">
    <property type="protein sequence ID" value="KAH7010755.1"/>
    <property type="molecule type" value="Genomic_DNA"/>
</dbReference>
<keyword evidence="4" id="KW-0238">DNA-binding</keyword>
<proteinExistence type="inferred from homology"/>
<dbReference type="Gene3D" id="1.10.20.10">
    <property type="entry name" value="Histone, subunit A"/>
    <property type="match status" value="1"/>
</dbReference>
<dbReference type="GO" id="GO:0046982">
    <property type="term" value="F:protein heterodimerization activity"/>
    <property type="evidence" value="ECO:0007669"/>
    <property type="project" value="InterPro"/>
</dbReference>
<accession>A0A9P8XT67</accession>
<dbReference type="GO" id="GO:0003677">
    <property type="term" value="F:DNA binding"/>
    <property type="evidence" value="ECO:0007669"/>
    <property type="project" value="InterPro"/>
</dbReference>